<dbReference type="InterPro" id="IPR001349">
    <property type="entry name" value="Cyt_c_oxidase_su6a"/>
</dbReference>
<evidence type="ECO:0000256" key="6">
    <source>
        <dbReference type="RuleBase" id="RU004396"/>
    </source>
</evidence>
<dbReference type="EMBL" id="LSSN01001842">
    <property type="protein sequence ID" value="OMJ18101.1"/>
    <property type="molecule type" value="Genomic_DNA"/>
</dbReference>
<dbReference type="PANTHER" id="PTHR11504">
    <property type="entry name" value="CYTOCHROME C OXIDASE POLYPEPTIDE VIA"/>
    <property type="match status" value="1"/>
</dbReference>
<dbReference type="Proteomes" id="UP000187283">
    <property type="component" value="Unassembled WGS sequence"/>
</dbReference>
<proteinExistence type="inferred from homology"/>
<dbReference type="SUPFAM" id="SSF81411">
    <property type="entry name" value="Mitochondrial cytochrome c oxidase subunit VIa"/>
    <property type="match status" value="1"/>
</dbReference>
<evidence type="ECO:0000256" key="4">
    <source>
        <dbReference type="ARBA" id="ARBA00023128"/>
    </source>
</evidence>
<keyword evidence="4" id="KW-0496">Mitochondrion</keyword>
<comment type="subcellular location">
    <subcellularLocation>
        <location evidence="1">Mitochondrion inner membrane</location>
    </subcellularLocation>
</comment>
<dbReference type="GO" id="GO:0006123">
    <property type="term" value="P:mitochondrial electron transport, cytochrome c to oxygen"/>
    <property type="evidence" value="ECO:0007669"/>
    <property type="project" value="TreeGrafter"/>
</dbReference>
<evidence type="ECO:0000313" key="8">
    <source>
        <dbReference type="Proteomes" id="UP000187283"/>
    </source>
</evidence>
<keyword evidence="2" id="KW-0999">Mitochondrion inner membrane</keyword>
<accession>A0A1R1XTZ3</accession>
<dbReference type="Gene3D" id="4.10.95.10">
    <property type="entry name" value="Cytochrome c oxidase, subunit VIa"/>
    <property type="match status" value="1"/>
</dbReference>
<name>A0A1R1XTZ3_9FUNG</name>
<keyword evidence="5" id="KW-0472">Membrane</keyword>
<sequence>MSFVQILRRGAVSGLRSAAPKRVYSSAMNAEEVAAAKVEASAAVDTWKKISLYITIPLCGIFGYMSTVEELHHIDHLKHHPPEFAKYPFINHFTKDFPWGNGKETLFFNPLVNPRVE</sequence>
<dbReference type="OrthoDB" id="5947505at2759"/>
<comment type="similarity">
    <text evidence="6">Belongs to the cytochrome c oxidase subunit 6A family.</text>
</comment>
<dbReference type="GO" id="GO:0030234">
    <property type="term" value="F:enzyme regulator activity"/>
    <property type="evidence" value="ECO:0007669"/>
    <property type="project" value="TreeGrafter"/>
</dbReference>
<keyword evidence="3" id="KW-0809">Transit peptide</keyword>
<reference evidence="7 8" key="1">
    <citation type="submission" date="2017-01" db="EMBL/GenBank/DDBJ databases">
        <authorList>
            <person name="Mah S.A."/>
            <person name="Swanson W.J."/>
            <person name="Moy G.W."/>
            <person name="Vacquier V.D."/>
        </authorList>
    </citation>
    <scope>NUCLEOTIDE SEQUENCE [LARGE SCALE GENOMIC DNA]</scope>
    <source>
        <strain evidence="7 8">GSMNP</strain>
    </source>
</reference>
<evidence type="ECO:0000256" key="5">
    <source>
        <dbReference type="ARBA" id="ARBA00023136"/>
    </source>
</evidence>
<dbReference type="GO" id="GO:0005743">
    <property type="term" value="C:mitochondrial inner membrane"/>
    <property type="evidence" value="ECO:0007669"/>
    <property type="project" value="UniProtKB-SubCell"/>
</dbReference>
<dbReference type="Pfam" id="PF02046">
    <property type="entry name" value="COX6A"/>
    <property type="match status" value="1"/>
</dbReference>
<dbReference type="AlphaFoldDB" id="A0A1R1XTZ3"/>
<protein>
    <submittedName>
        <fullName evidence="7">Cytochrome c oxidase subunit 6A1, mitochondrial</fullName>
    </submittedName>
</protein>
<keyword evidence="8" id="KW-1185">Reference proteome</keyword>
<evidence type="ECO:0000256" key="1">
    <source>
        <dbReference type="ARBA" id="ARBA00004273"/>
    </source>
</evidence>
<evidence type="ECO:0000256" key="3">
    <source>
        <dbReference type="ARBA" id="ARBA00022946"/>
    </source>
</evidence>
<evidence type="ECO:0000256" key="2">
    <source>
        <dbReference type="ARBA" id="ARBA00022792"/>
    </source>
</evidence>
<comment type="caution">
    <text evidence="7">The sequence shown here is derived from an EMBL/GenBank/DDBJ whole genome shotgun (WGS) entry which is preliminary data.</text>
</comment>
<dbReference type="STRING" id="133412.A0A1R1XTZ3"/>
<dbReference type="InterPro" id="IPR036418">
    <property type="entry name" value="Cyt_c_oxidase_su6a_sf"/>
</dbReference>
<organism evidence="7 8">
    <name type="scientific">Smittium culicis</name>
    <dbReference type="NCBI Taxonomy" id="133412"/>
    <lineage>
        <taxon>Eukaryota</taxon>
        <taxon>Fungi</taxon>
        <taxon>Fungi incertae sedis</taxon>
        <taxon>Zoopagomycota</taxon>
        <taxon>Kickxellomycotina</taxon>
        <taxon>Harpellomycetes</taxon>
        <taxon>Harpellales</taxon>
        <taxon>Legeriomycetaceae</taxon>
        <taxon>Smittium</taxon>
    </lineage>
</organism>
<evidence type="ECO:0000313" key="7">
    <source>
        <dbReference type="EMBL" id="OMJ18101.1"/>
    </source>
</evidence>
<dbReference type="PANTHER" id="PTHR11504:SF0">
    <property type="entry name" value="CYTOCHROME C OXIDASE SUBUNIT"/>
    <property type="match status" value="1"/>
</dbReference>
<gene>
    <name evidence="7" type="ORF">AYI70_g5556</name>
</gene>